<proteinExistence type="predicted"/>
<evidence type="ECO:0000313" key="1">
    <source>
        <dbReference type="EMBL" id="TQV73891.1"/>
    </source>
</evidence>
<accession>A0A545T9J9</accession>
<dbReference type="AlphaFoldDB" id="A0A545T9J9"/>
<organism evidence="1 2">
    <name type="scientific">Aliikangiella marina</name>
    <dbReference type="NCBI Taxonomy" id="1712262"/>
    <lineage>
        <taxon>Bacteria</taxon>
        <taxon>Pseudomonadati</taxon>
        <taxon>Pseudomonadota</taxon>
        <taxon>Gammaproteobacteria</taxon>
        <taxon>Oceanospirillales</taxon>
        <taxon>Pleioneaceae</taxon>
        <taxon>Aliikangiella</taxon>
    </lineage>
</organism>
<evidence type="ECO:0000313" key="2">
    <source>
        <dbReference type="Proteomes" id="UP000317839"/>
    </source>
</evidence>
<keyword evidence="2" id="KW-1185">Reference proteome</keyword>
<evidence type="ECO:0008006" key="3">
    <source>
        <dbReference type="Google" id="ProtNLM"/>
    </source>
</evidence>
<dbReference type="Proteomes" id="UP000317839">
    <property type="component" value="Unassembled WGS sequence"/>
</dbReference>
<dbReference type="EMBL" id="VIKR01000003">
    <property type="protein sequence ID" value="TQV73891.1"/>
    <property type="molecule type" value="Genomic_DNA"/>
</dbReference>
<protein>
    <recommendedName>
        <fullName evidence="3">Suppressor of fused domain protein</fullName>
    </recommendedName>
</protein>
<dbReference type="RefSeq" id="WP_142942598.1">
    <property type="nucleotide sequence ID" value="NZ_VIKR01000003.1"/>
</dbReference>
<reference evidence="1 2" key="1">
    <citation type="submission" date="2019-06" db="EMBL/GenBank/DDBJ databases">
        <title>Draft genome of Aliikangiella marina GYP-15.</title>
        <authorList>
            <person name="Wang G."/>
        </authorList>
    </citation>
    <scope>NUCLEOTIDE SEQUENCE [LARGE SCALE GENOMIC DNA]</scope>
    <source>
        <strain evidence="1 2">GYP-15</strain>
    </source>
</reference>
<gene>
    <name evidence="1" type="ORF">FLL45_13585</name>
</gene>
<comment type="caution">
    <text evidence="1">The sequence shown here is derived from an EMBL/GenBank/DDBJ whole genome shotgun (WGS) entry which is preliminary data.</text>
</comment>
<name>A0A545T9J9_9GAMM</name>
<sequence>MNAEKLKQSIGAFFERKLSLFNNVEFELIKVNEVNSYFVGIALLDNPEDPVNLVFSTPINHQHFYFIISEASPEIFKSELALLQHYSECVSNLCKDHSIPSDSVHLNERGYAGYVLVSPATFHDRLDEVIIVDDTPIAGIGVGTATQFDLKLKREQGTDALYENWNTKGKDCLSF</sequence>